<keyword evidence="3" id="KW-0645">Protease</keyword>
<dbReference type="OrthoDB" id="9804872at2"/>
<feature type="domain" description="Transglutaminase-like" evidence="2">
    <location>
        <begin position="405"/>
        <end position="477"/>
    </location>
</feature>
<dbReference type="GO" id="GO:0006508">
    <property type="term" value="P:proteolysis"/>
    <property type="evidence" value="ECO:0007669"/>
    <property type="project" value="UniProtKB-KW"/>
</dbReference>
<evidence type="ECO:0000313" key="3">
    <source>
        <dbReference type="EMBL" id="STR02428.1"/>
    </source>
</evidence>
<proteinExistence type="predicted"/>
<accession>A0A377R0I3</accession>
<dbReference type="RefSeq" id="WP_115308915.1">
    <property type="nucleotide sequence ID" value="NZ_UGJJ01000002.1"/>
</dbReference>
<keyword evidence="1" id="KW-1133">Transmembrane helix</keyword>
<dbReference type="PANTHER" id="PTHR42736">
    <property type="entry name" value="PROTEIN-GLUTAMINE GAMMA-GLUTAMYLTRANSFERASE"/>
    <property type="match status" value="1"/>
</dbReference>
<gene>
    <name evidence="3" type="ORF">NCTC13336_01294</name>
</gene>
<feature type="transmembrane region" description="Helical" evidence="1">
    <location>
        <begin position="85"/>
        <end position="101"/>
    </location>
</feature>
<feature type="transmembrane region" description="Helical" evidence="1">
    <location>
        <begin position="135"/>
        <end position="154"/>
    </location>
</feature>
<feature type="transmembrane region" description="Helical" evidence="1">
    <location>
        <begin position="166"/>
        <end position="183"/>
    </location>
</feature>
<feature type="transmembrane region" description="Helical" evidence="1">
    <location>
        <begin position="545"/>
        <end position="569"/>
    </location>
</feature>
<dbReference type="InterPro" id="IPR038765">
    <property type="entry name" value="Papain-like_cys_pep_sf"/>
</dbReference>
<keyword evidence="3" id="KW-0378">Hydrolase</keyword>
<dbReference type="Gene3D" id="3.10.620.30">
    <property type="match status" value="1"/>
</dbReference>
<dbReference type="EMBL" id="UGJJ01000002">
    <property type="protein sequence ID" value="STR02428.1"/>
    <property type="molecule type" value="Genomic_DNA"/>
</dbReference>
<dbReference type="Proteomes" id="UP000254293">
    <property type="component" value="Unassembled WGS sequence"/>
</dbReference>
<dbReference type="Pfam" id="PF11992">
    <property type="entry name" value="TgpA_N"/>
    <property type="match status" value="1"/>
</dbReference>
<dbReference type="InterPro" id="IPR002931">
    <property type="entry name" value="Transglutaminase-like"/>
</dbReference>
<dbReference type="InterPro" id="IPR021878">
    <property type="entry name" value="TgpA_N"/>
</dbReference>
<dbReference type="InterPro" id="IPR052901">
    <property type="entry name" value="Bact_TGase-like"/>
</dbReference>
<dbReference type="GO" id="GO:0008233">
    <property type="term" value="F:peptidase activity"/>
    <property type="evidence" value="ECO:0007669"/>
    <property type="project" value="UniProtKB-KW"/>
</dbReference>
<evidence type="ECO:0000259" key="2">
    <source>
        <dbReference type="SMART" id="SM00460"/>
    </source>
</evidence>
<name>A0A377R0I3_9NEIS</name>
<sequence>MLILNPEFLKETPPKKAVAAVLLALLWSALPLLAQLPLGVSAVFLGLLLLRFALLQIGVGKLHAVVLLVLAVGGGLLVWSQLGTLIGRDGGISFLLLMVLVKSFEGKGMRDWQVLLLAMLFLIGSAVLFEQGLTTGLWLLSALLAVGLCFALLCGANMKNALRQGLLAFGLTLPLAAVLFVVMPRRSEPLWAIPQQKEAQAKTGLSDTMRPGSIGNLVQSNELVANVTFSDGLNPRPEQLYWRAIVMADFDGSTWRAMPDFDEVSNPQVSDGRRFSYQMILRDQNGMIPALDHPLLGREGGMKIQLGNVVRVRSREGLRRVQLQARASDHLPQKLKQFEKQIYLRLPASGNARTRQLAQMLAQQSTSARDFAQKVLNYYRSQHFAYTLQPPIYSGSRGDSIDTFMFDGKQGFCEHYAESFVVMMRAVGVPARVVTGYLGADYQESGNFWQIRSKNAHAWAEIWLENEQTWLRIDPTAAVSEQRLSGGLDNALPEQEREMIAGSDSSVKIWNKWLESGQFYWQQWVVNYDESSQNSLFGKLGLGRFSAGTALLAALVGISAALIPVVWWWKRGRRKEQEPLTEGFLLLKSLFVAETDDTFPAVTSSELLQWIGQNHSEGHPAAPLLRQYEDWQFAGEKPPTAAEQRAWLAKVKKAVKSHHTS</sequence>
<dbReference type="AlphaFoldDB" id="A0A377R0I3"/>
<feature type="transmembrane region" description="Helical" evidence="1">
    <location>
        <begin position="62"/>
        <end position="79"/>
    </location>
</feature>
<dbReference type="SMART" id="SM00460">
    <property type="entry name" value="TGc"/>
    <property type="match status" value="1"/>
</dbReference>
<evidence type="ECO:0000256" key="1">
    <source>
        <dbReference type="SAM" id="Phobius"/>
    </source>
</evidence>
<protein>
    <submittedName>
        <fullName evidence="3">Uncharacterized protein involved in cytokinesis, contains TGc (Transglutaminase/protease-like) domain</fullName>
    </submittedName>
</protein>
<reference evidence="3 4" key="1">
    <citation type="submission" date="2018-06" db="EMBL/GenBank/DDBJ databases">
        <authorList>
            <consortium name="Pathogen Informatics"/>
            <person name="Doyle S."/>
        </authorList>
    </citation>
    <scope>NUCLEOTIDE SEQUENCE [LARGE SCALE GENOMIC DNA]</scope>
    <source>
        <strain evidence="3 4">NCTC13336</strain>
    </source>
</reference>
<keyword evidence="1" id="KW-0812">Transmembrane</keyword>
<dbReference type="PANTHER" id="PTHR42736:SF1">
    <property type="entry name" value="PROTEIN-GLUTAMINE GAMMA-GLUTAMYLTRANSFERASE"/>
    <property type="match status" value="1"/>
</dbReference>
<evidence type="ECO:0000313" key="4">
    <source>
        <dbReference type="Proteomes" id="UP000254293"/>
    </source>
</evidence>
<feature type="transmembrane region" description="Helical" evidence="1">
    <location>
        <begin position="20"/>
        <end position="50"/>
    </location>
</feature>
<keyword evidence="4" id="KW-1185">Reference proteome</keyword>
<dbReference type="SUPFAM" id="SSF54001">
    <property type="entry name" value="Cysteine proteinases"/>
    <property type="match status" value="1"/>
</dbReference>
<keyword evidence="1" id="KW-0472">Membrane</keyword>
<feature type="transmembrane region" description="Helical" evidence="1">
    <location>
        <begin position="113"/>
        <end position="129"/>
    </location>
</feature>
<dbReference type="Pfam" id="PF01841">
    <property type="entry name" value="Transglut_core"/>
    <property type="match status" value="1"/>
</dbReference>
<organism evidence="3 4">
    <name type="scientific">Kingella potus</name>
    <dbReference type="NCBI Taxonomy" id="265175"/>
    <lineage>
        <taxon>Bacteria</taxon>
        <taxon>Pseudomonadati</taxon>
        <taxon>Pseudomonadota</taxon>
        <taxon>Betaproteobacteria</taxon>
        <taxon>Neisseriales</taxon>
        <taxon>Neisseriaceae</taxon>
        <taxon>Kingella</taxon>
    </lineage>
</organism>